<dbReference type="PIRSF" id="PIRSF000876">
    <property type="entry name" value="RR_chemtxs_CheB"/>
    <property type="match status" value="1"/>
</dbReference>
<dbReference type="Pfam" id="PF01339">
    <property type="entry name" value="CheB_methylest"/>
    <property type="match status" value="1"/>
</dbReference>
<evidence type="ECO:0000256" key="5">
    <source>
        <dbReference type="ARBA" id="ARBA00048267"/>
    </source>
</evidence>
<dbReference type="NCBIfam" id="NF001965">
    <property type="entry name" value="PRK00742.1"/>
    <property type="match status" value="1"/>
</dbReference>
<evidence type="ECO:0000256" key="3">
    <source>
        <dbReference type="ARBA" id="ARBA00022553"/>
    </source>
</evidence>
<evidence type="ECO:0000256" key="9">
    <source>
        <dbReference type="SAM" id="MobiDB-lite"/>
    </source>
</evidence>
<keyword evidence="1 6" id="KW-0963">Cytoplasm</keyword>
<comment type="catalytic activity">
    <reaction evidence="5 6">
        <text>[protein]-L-glutamate 5-O-methyl ester + H2O = L-glutamyl-[protein] + methanol + H(+)</text>
        <dbReference type="Rhea" id="RHEA:23236"/>
        <dbReference type="Rhea" id="RHEA-COMP:10208"/>
        <dbReference type="Rhea" id="RHEA-COMP:10311"/>
        <dbReference type="ChEBI" id="CHEBI:15377"/>
        <dbReference type="ChEBI" id="CHEBI:15378"/>
        <dbReference type="ChEBI" id="CHEBI:17790"/>
        <dbReference type="ChEBI" id="CHEBI:29973"/>
        <dbReference type="ChEBI" id="CHEBI:82795"/>
        <dbReference type="EC" id="3.1.1.61"/>
    </reaction>
</comment>
<dbReference type="EMBL" id="JAZIBG010000009">
    <property type="protein sequence ID" value="MEF7612661.1"/>
    <property type="molecule type" value="Genomic_DNA"/>
</dbReference>
<reference evidence="12 13" key="1">
    <citation type="submission" date="2024-02" db="EMBL/GenBank/DDBJ databases">
        <title>Genome sequence of Aquincola sp. MAHUQ-54.</title>
        <authorList>
            <person name="Huq M.A."/>
        </authorList>
    </citation>
    <scope>NUCLEOTIDE SEQUENCE [LARGE SCALE GENOMIC DNA]</scope>
    <source>
        <strain evidence="12 13">MAHUQ-54</strain>
    </source>
</reference>
<dbReference type="Gene3D" id="3.40.50.180">
    <property type="entry name" value="Methylesterase CheB, C-terminal domain"/>
    <property type="match status" value="1"/>
</dbReference>
<accession>A0AAW9Q126</accession>
<keyword evidence="3 6" id="KW-0597">Phosphoprotein</keyword>
<feature type="domain" description="CheB-type methylesterase" evidence="11">
    <location>
        <begin position="163"/>
        <end position="355"/>
    </location>
</feature>
<dbReference type="GO" id="GO:0000156">
    <property type="term" value="F:phosphorelay response regulator activity"/>
    <property type="evidence" value="ECO:0007669"/>
    <property type="project" value="InterPro"/>
</dbReference>
<dbReference type="EC" id="3.5.1.44" evidence="6"/>
<dbReference type="Pfam" id="PF00072">
    <property type="entry name" value="Response_reg"/>
    <property type="match status" value="1"/>
</dbReference>
<keyword evidence="4 6" id="KW-0378">Hydrolase</keyword>
<dbReference type="RefSeq" id="WP_332287559.1">
    <property type="nucleotide sequence ID" value="NZ_JAZIBG010000009.1"/>
</dbReference>
<dbReference type="HAMAP" id="MF_00099">
    <property type="entry name" value="CheB_chemtxs"/>
    <property type="match status" value="1"/>
</dbReference>
<dbReference type="CDD" id="cd17541">
    <property type="entry name" value="REC_CheB-like"/>
    <property type="match status" value="1"/>
</dbReference>
<evidence type="ECO:0000256" key="2">
    <source>
        <dbReference type="ARBA" id="ARBA00022500"/>
    </source>
</evidence>
<dbReference type="PROSITE" id="PS50122">
    <property type="entry name" value="CHEB"/>
    <property type="match status" value="1"/>
</dbReference>
<sequence length="363" mass="38592">MAKIKVVVVDDSALVRSLLSEIINRQPDMQCVGVASDPFVARETIRNLNPDVITLDVEMPRMDGLDFLSKLMRLRPMPVVMVSTLTERGADVTLRALELGAIDFVAKPKIGLADGIRQLAEDITDKIRMAAQARIRRSAGPAPAAGEAAPARPAAAAPSPLGRLSTEKILFIGASTGGTEATKDVLTGLPPDFPAVMITQHMPPGFTTSYAKRLDGLARIRVKEASDGERVLPGHAYLAPGGLHLSVERSGANYIARVRDGEPVNRHKPSVEVLFESAARVVGPNALGLMLTGMGADGARAMKAMRDAGAYNVCQDEASCVVFGMPREAIAHGAANDVLPLNRIASHLVERLRSTAGMSTNRV</sequence>
<dbReference type="InterPro" id="IPR001789">
    <property type="entry name" value="Sig_transdc_resp-reg_receiver"/>
</dbReference>
<evidence type="ECO:0000259" key="11">
    <source>
        <dbReference type="PROSITE" id="PS50122"/>
    </source>
</evidence>
<dbReference type="EC" id="3.1.1.61" evidence="6"/>
<evidence type="ECO:0000259" key="10">
    <source>
        <dbReference type="PROSITE" id="PS50110"/>
    </source>
</evidence>
<dbReference type="PROSITE" id="PS50110">
    <property type="entry name" value="RESPONSE_REGULATORY"/>
    <property type="match status" value="1"/>
</dbReference>
<dbReference type="InterPro" id="IPR008248">
    <property type="entry name" value="CheB-like"/>
</dbReference>
<dbReference type="SUPFAM" id="SSF52172">
    <property type="entry name" value="CheY-like"/>
    <property type="match status" value="1"/>
</dbReference>
<comment type="domain">
    <text evidence="6">Contains a C-terminal catalytic domain, and an N-terminal region which modulates catalytic activity.</text>
</comment>
<dbReference type="PANTHER" id="PTHR42872:SF6">
    <property type="entry name" value="PROTEIN-GLUTAMATE METHYLESTERASE_PROTEIN-GLUTAMINE GLUTAMINASE"/>
    <property type="match status" value="1"/>
</dbReference>
<keyword evidence="13" id="KW-1185">Reference proteome</keyword>
<dbReference type="AlphaFoldDB" id="A0AAW9Q126"/>
<dbReference type="NCBIfam" id="NF009206">
    <property type="entry name" value="PRK12555.1"/>
    <property type="match status" value="1"/>
</dbReference>
<dbReference type="GO" id="GO:0050568">
    <property type="term" value="F:protein-glutamine glutaminase activity"/>
    <property type="evidence" value="ECO:0007669"/>
    <property type="project" value="UniProtKB-UniRule"/>
</dbReference>
<dbReference type="InterPro" id="IPR011006">
    <property type="entry name" value="CheY-like_superfamily"/>
</dbReference>
<dbReference type="Gene3D" id="3.40.50.2300">
    <property type="match status" value="1"/>
</dbReference>
<evidence type="ECO:0000256" key="7">
    <source>
        <dbReference type="PROSITE-ProRule" id="PRU00050"/>
    </source>
</evidence>
<dbReference type="GO" id="GO:0008984">
    <property type="term" value="F:protein-glutamate methylesterase activity"/>
    <property type="evidence" value="ECO:0007669"/>
    <property type="project" value="UniProtKB-UniRule"/>
</dbReference>
<comment type="similarity">
    <text evidence="6">Belongs to the CheB family.</text>
</comment>
<evidence type="ECO:0000313" key="12">
    <source>
        <dbReference type="EMBL" id="MEF7612661.1"/>
    </source>
</evidence>
<comment type="catalytic activity">
    <reaction evidence="6">
        <text>L-glutaminyl-[protein] + H2O = L-glutamyl-[protein] + NH4(+)</text>
        <dbReference type="Rhea" id="RHEA:16441"/>
        <dbReference type="Rhea" id="RHEA-COMP:10207"/>
        <dbReference type="Rhea" id="RHEA-COMP:10208"/>
        <dbReference type="ChEBI" id="CHEBI:15377"/>
        <dbReference type="ChEBI" id="CHEBI:28938"/>
        <dbReference type="ChEBI" id="CHEBI:29973"/>
        <dbReference type="ChEBI" id="CHEBI:30011"/>
        <dbReference type="EC" id="3.5.1.44"/>
    </reaction>
</comment>
<dbReference type="CDD" id="cd16432">
    <property type="entry name" value="CheB_Rec"/>
    <property type="match status" value="1"/>
</dbReference>
<feature type="active site" evidence="6 7">
    <location>
        <position position="201"/>
    </location>
</feature>
<dbReference type="SUPFAM" id="SSF52738">
    <property type="entry name" value="Methylesterase CheB, C-terminal domain"/>
    <property type="match status" value="1"/>
</dbReference>
<keyword evidence="2 6" id="KW-0145">Chemotaxis</keyword>
<feature type="region of interest" description="Disordered" evidence="9">
    <location>
        <begin position="138"/>
        <end position="159"/>
    </location>
</feature>
<proteinExistence type="inferred from homology"/>
<organism evidence="12 13">
    <name type="scientific">Aquincola agrisoli</name>
    <dbReference type="NCBI Taxonomy" id="3119538"/>
    <lineage>
        <taxon>Bacteria</taxon>
        <taxon>Pseudomonadati</taxon>
        <taxon>Pseudomonadota</taxon>
        <taxon>Betaproteobacteria</taxon>
        <taxon>Burkholderiales</taxon>
        <taxon>Sphaerotilaceae</taxon>
        <taxon>Aquincola</taxon>
    </lineage>
</organism>
<feature type="domain" description="Response regulatory" evidence="10">
    <location>
        <begin position="5"/>
        <end position="122"/>
    </location>
</feature>
<comment type="function">
    <text evidence="6">Involved in chemotaxis. Part of a chemotaxis signal transduction system that modulates chemotaxis in response to various stimuli. Catalyzes the demethylation of specific methylglutamate residues introduced into the chemoreceptors (methyl-accepting chemotaxis proteins or MCP) by CheR. Also mediates the irreversible deamidation of specific glutamine residues to glutamic acid.</text>
</comment>
<comment type="subcellular location">
    <subcellularLocation>
        <location evidence="6">Cytoplasm</location>
    </subcellularLocation>
</comment>
<dbReference type="InterPro" id="IPR035909">
    <property type="entry name" value="CheB_C"/>
</dbReference>
<dbReference type="PANTHER" id="PTHR42872">
    <property type="entry name" value="PROTEIN-GLUTAMATE METHYLESTERASE/PROTEIN-GLUTAMINE GLUTAMINASE"/>
    <property type="match status" value="1"/>
</dbReference>
<evidence type="ECO:0000256" key="6">
    <source>
        <dbReference type="HAMAP-Rule" id="MF_00099"/>
    </source>
</evidence>
<protein>
    <recommendedName>
        <fullName evidence="6">Protein-glutamate methylesterase/protein-glutamine glutaminase</fullName>
        <ecNumber evidence="6">3.1.1.61</ecNumber>
        <ecNumber evidence="6">3.5.1.44</ecNumber>
    </recommendedName>
</protein>
<evidence type="ECO:0000256" key="4">
    <source>
        <dbReference type="ARBA" id="ARBA00022801"/>
    </source>
</evidence>
<dbReference type="InterPro" id="IPR000673">
    <property type="entry name" value="Sig_transdc_resp-reg_Me-estase"/>
</dbReference>
<name>A0AAW9Q126_9BURK</name>
<evidence type="ECO:0000313" key="13">
    <source>
        <dbReference type="Proteomes" id="UP001336250"/>
    </source>
</evidence>
<dbReference type="SMART" id="SM00448">
    <property type="entry name" value="REC"/>
    <property type="match status" value="1"/>
</dbReference>
<dbReference type="GO" id="GO:0005737">
    <property type="term" value="C:cytoplasm"/>
    <property type="evidence" value="ECO:0007669"/>
    <property type="project" value="UniProtKB-SubCell"/>
</dbReference>
<comment type="PTM">
    <text evidence="6">Phosphorylated by CheA. Phosphorylation of the N-terminal regulatory domain activates the methylesterase activity.</text>
</comment>
<feature type="active site" evidence="6 7">
    <location>
        <position position="297"/>
    </location>
</feature>
<dbReference type="GO" id="GO:0006935">
    <property type="term" value="P:chemotaxis"/>
    <property type="evidence" value="ECO:0007669"/>
    <property type="project" value="UniProtKB-UniRule"/>
</dbReference>
<evidence type="ECO:0000256" key="1">
    <source>
        <dbReference type="ARBA" id="ARBA00022490"/>
    </source>
</evidence>
<evidence type="ECO:0000256" key="8">
    <source>
        <dbReference type="PROSITE-ProRule" id="PRU00169"/>
    </source>
</evidence>
<comment type="caution">
    <text evidence="12">The sequence shown here is derived from an EMBL/GenBank/DDBJ whole genome shotgun (WGS) entry which is preliminary data.</text>
</comment>
<feature type="active site" evidence="6 7">
    <location>
        <position position="175"/>
    </location>
</feature>
<feature type="modified residue" description="4-aspartylphosphate" evidence="6 8">
    <location>
        <position position="56"/>
    </location>
</feature>
<gene>
    <name evidence="6" type="primary">cheB</name>
    <name evidence="12" type="ORF">V4F39_01980</name>
</gene>
<dbReference type="Proteomes" id="UP001336250">
    <property type="component" value="Unassembled WGS sequence"/>
</dbReference>
<dbReference type="FunFam" id="3.40.50.2300:FF:000060">
    <property type="entry name" value="Protein-glutamate methylesterase/protein-glutamine glutaminase"/>
    <property type="match status" value="1"/>
</dbReference>